<comment type="caution">
    <text evidence="1">The sequence shown here is derived from an EMBL/GenBank/DDBJ whole genome shotgun (WGS) entry which is preliminary data.</text>
</comment>
<dbReference type="EMBL" id="BAFK01000002">
    <property type="protein sequence ID" value="GAB57543.1"/>
    <property type="molecule type" value="Genomic_DNA"/>
</dbReference>
<accession>I1DU15</accession>
<proteinExistence type="predicted"/>
<dbReference type="AlphaFoldDB" id="I1DU15"/>
<keyword evidence="2" id="KW-1185">Reference proteome</keyword>
<dbReference type="STRING" id="562729.RNAN_0511"/>
<protein>
    <submittedName>
        <fullName evidence="1">Uncharacterized protein</fullName>
    </submittedName>
</protein>
<sequence length="48" mass="5067">MALLQQGAIPVNSGVGITWSCLANHGYWLAMLASFSTLIQSVTFAALL</sequence>
<evidence type="ECO:0000313" key="1">
    <source>
        <dbReference type="EMBL" id="GAB57543.1"/>
    </source>
</evidence>
<organism evidence="1 2">
    <name type="scientific">Rheinheimera nanhaiensis E407-8</name>
    <dbReference type="NCBI Taxonomy" id="562729"/>
    <lineage>
        <taxon>Bacteria</taxon>
        <taxon>Pseudomonadati</taxon>
        <taxon>Pseudomonadota</taxon>
        <taxon>Gammaproteobacteria</taxon>
        <taxon>Chromatiales</taxon>
        <taxon>Chromatiaceae</taxon>
        <taxon>Rheinheimera</taxon>
    </lineage>
</organism>
<dbReference type="Proteomes" id="UP000004374">
    <property type="component" value="Unassembled WGS sequence"/>
</dbReference>
<gene>
    <name evidence="1" type="ORF">RNAN_0511</name>
</gene>
<name>I1DU15_9GAMM</name>
<evidence type="ECO:0000313" key="2">
    <source>
        <dbReference type="Proteomes" id="UP000004374"/>
    </source>
</evidence>
<reference evidence="1 2" key="1">
    <citation type="journal article" date="2012" name="J. Bacteriol.">
        <title>Genome Sequence of the Protease-Producing Bacterium Rheinheimera nanhaiensis E407-8T, Isolated from Deep-Sea Sediment of the South China Sea.</title>
        <authorList>
            <person name="Zhang X.-Y."/>
            <person name="Zhang Y.-J."/>
            <person name="Qin Q.-L."/>
            <person name="Xie B.-B."/>
            <person name="Chen X.-L."/>
            <person name="Zhou B.-C."/>
            <person name="Zhang Y.-Z."/>
        </authorList>
    </citation>
    <scope>NUCLEOTIDE SEQUENCE [LARGE SCALE GENOMIC DNA]</scope>
    <source>
        <strain evidence="1 2">E407-8</strain>
    </source>
</reference>